<organism evidence="1 2">
    <name type="scientific">Canna indica</name>
    <name type="common">Indian-shot</name>
    <dbReference type="NCBI Taxonomy" id="4628"/>
    <lineage>
        <taxon>Eukaryota</taxon>
        <taxon>Viridiplantae</taxon>
        <taxon>Streptophyta</taxon>
        <taxon>Embryophyta</taxon>
        <taxon>Tracheophyta</taxon>
        <taxon>Spermatophyta</taxon>
        <taxon>Magnoliopsida</taxon>
        <taxon>Liliopsida</taxon>
        <taxon>Zingiberales</taxon>
        <taxon>Cannaceae</taxon>
        <taxon>Canna</taxon>
    </lineage>
</organism>
<evidence type="ECO:0000313" key="2">
    <source>
        <dbReference type="Proteomes" id="UP001327560"/>
    </source>
</evidence>
<name>A0AAQ3L2M5_9LILI</name>
<dbReference type="EMBL" id="CP136897">
    <property type="protein sequence ID" value="WOL17498.1"/>
    <property type="molecule type" value="Genomic_DNA"/>
</dbReference>
<gene>
    <name evidence="1" type="ORF">Cni_G26291</name>
</gene>
<keyword evidence="2" id="KW-1185">Reference proteome</keyword>
<protein>
    <submittedName>
        <fullName evidence="1">Uncharacterized protein</fullName>
    </submittedName>
</protein>
<accession>A0AAQ3L2M5</accession>
<evidence type="ECO:0000313" key="1">
    <source>
        <dbReference type="EMBL" id="WOL17498.1"/>
    </source>
</evidence>
<dbReference type="Proteomes" id="UP001327560">
    <property type="component" value="Chromosome 8"/>
</dbReference>
<proteinExistence type="predicted"/>
<reference evidence="1 2" key="1">
    <citation type="submission" date="2023-10" db="EMBL/GenBank/DDBJ databases">
        <title>Chromosome-scale genome assembly provides insights into flower coloration mechanisms of Canna indica.</title>
        <authorList>
            <person name="Li C."/>
        </authorList>
    </citation>
    <scope>NUCLEOTIDE SEQUENCE [LARGE SCALE GENOMIC DNA]</scope>
    <source>
        <tissue evidence="1">Flower</tissue>
    </source>
</reference>
<dbReference type="AlphaFoldDB" id="A0AAQ3L2M5"/>
<sequence>MCLGPQAHKCTPWTRLTEGARVARLVVGDPFRDVAALPHDLLRRRGNNQRRLAAAPIALPLLLLYSDSRVALYAAGCPAAFDVGGRSHSCSTLYAACMHNHAAWCRKQQRSCHGYYLPATPTPQPLRFSTLGLNFDSFDENVGKRMENKGKEKKNHISFVNPRSDCWLITTLVSSSHNGRQDGV</sequence>